<keyword evidence="3" id="KW-1185">Reference proteome</keyword>
<feature type="transmembrane region" description="Helical" evidence="1">
    <location>
        <begin position="7"/>
        <end position="24"/>
    </location>
</feature>
<accession>A0ABW5KHG9</accession>
<protein>
    <submittedName>
        <fullName evidence="2">Uncharacterized protein</fullName>
    </submittedName>
</protein>
<keyword evidence="1" id="KW-0812">Transmembrane</keyword>
<evidence type="ECO:0000256" key="1">
    <source>
        <dbReference type="SAM" id="Phobius"/>
    </source>
</evidence>
<comment type="caution">
    <text evidence="2">The sequence shown here is derived from an EMBL/GenBank/DDBJ whole genome shotgun (WGS) entry which is preliminary data.</text>
</comment>
<evidence type="ECO:0000313" key="3">
    <source>
        <dbReference type="Proteomes" id="UP001597545"/>
    </source>
</evidence>
<evidence type="ECO:0000313" key="2">
    <source>
        <dbReference type="EMBL" id="MFD2547689.1"/>
    </source>
</evidence>
<gene>
    <name evidence="2" type="ORF">ACFSR5_08540</name>
</gene>
<feature type="transmembrane region" description="Helical" evidence="1">
    <location>
        <begin position="79"/>
        <end position="97"/>
    </location>
</feature>
<feature type="transmembrane region" description="Helical" evidence="1">
    <location>
        <begin position="36"/>
        <end position="58"/>
    </location>
</feature>
<reference evidence="3" key="1">
    <citation type="journal article" date="2019" name="Int. J. Syst. Evol. Microbiol.">
        <title>The Global Catalogue of Microorganisms (GCM) 10K type strain sequencing project: providing services to taxonomists for standard genome sequencing and annotation.</title>
        <authorList>
            <consortium name="The Broad Institute Genomics Platform"/>
            <consortium name="The Broad Institute Genome Sequencing Center for Infectious Disease"/>
            <person name="Wu L."/>
            <person name="Ma J."/>
        </authorList>
    </citation>
    <scope>NUCLEOTIDE SEQUENCE [LARGE SCALE GENOMIC DNA]</scope>
    <source>
        <strain evidence="3">KCTC 42662</strain>
    </source>
</reference>
<keyword evidence="1" id="KW-0472">Membrane</keyword>
<name>A0ABW5KHG9_9SPHI</name>
<organism evidence="2 3">
    <name type="scientific">Sphingobacterium suaedae</name>
    <dbReference type="NCBI Taxonomy" id="1686402"/>
    <lineage>
        <taxon>Bacteria</taxon>
        <taxon>Pseudomonadati</taxon>
        <taxon>Bacteroidota</taxon>
        <taxon>Sphingobacteriia</taxon>
        <taxon>Sphingobacteriales</taxon>
        <taxon>Sphingobacteriaceae</taxon>
        <taxon>Sphingobacterium</taxon>
    </lineage>
</organism>
<sequence length="147" mass="16616">MNNIYKILTFIFISIIAAYASHLLNSSFANKFAENILALLTTLFAINIASSTLIASKIREIQDKTSYAFKKSKTSLKSVFHEQIVIIVIAFVASLLRESSILQDFLSKKIVCILSDSVIFFTFIFFIDVIKDIGVALFELLDFEEKE</sequence>
<dbReference type="RefSeq" id="WP_380902683.1">
    <property type="nucleotide sequence ID" value="NZ_JBHUEG010000007.1"/>
</dbReference>
<dbReference type="Proteomes" id="UP001597545">
    <property type="component" value="Unassembled WGS sequence"/>
</dbReference>
<proteinExistence type="predicted"/>
<keyword evidence="1" id="KW-1133">Transmembrane helix</keyword>
<dbReference type="EMBL" id="JBHULR010000003">
    <property type="protein sequence ID" value="MFD2547689.1"/>
    <property type="molecule type" value="Genomic_DNA"/>
</dbReference>